<name>A0A5X8YZG3_SALET</name>
<reference evidence="1" key="1">
    <citation type="submission" date="2019-01" db="EMBL/GenBank/DDBJ databases">
        <authorList>
            <person name="Ashton P.M."/>
            <person name="Dallman T."/>
            <person name="Nair S."/>
            <person name="De Pinna E."/>
            <person name="Peters T."/>
            <person name="Grant K."/>
        </authorList>
    </citation>
    <scope>NUCLEOTIDE SEQUENCE</scope>
    <source>
        <strain evidence="1">508285</strain>
    </source>
</reference>
<feature type="non-terminal residue" evidence="1">
    <location>
        <position position="1"/>
    </location>
</feature>
<comment type="caution">
    <text evidence="1">The sequence shown here is derived from an EMBL/GenBank/DDBJ whole genome shotgun (WGS) entry which is preliminary data.</text>
</comment>
<evidence type="ECO:0000313" key="1">
    <source>
        <dbReference type="EMBL" id="ECB1989755.1"/>
    </source>
</evidence>
<sequence length="85" mass="9549">NIIQTFHIMPDSPSRDIFDTWSTTSRTSRAVFRCNAVVLLPAIGRKYTCVNGVLKQWKALPDAARTLQPGQAVIEWESITPEVFS</sequence>
<gene>
    <name evidence="1" type="ORF">EVG56_25855</name>
</gene>
<dbReference type="AlphaFoldDB" id="A0A5X8YZG3"/>
<accession>A0A5X8YZG3</accession>
<proteinExistence type="predicted"/>
<dbReference type="EMBL" id="AAHWUP010000098">
    <property type="protein sequence ID" value="ECB1989755.1"/>
    <property type="molecule type" value="Genomic_DNA"/>
</dbReference>
<protein>
    <submittedName>
        <fullName evidence="1">Uncharacterized protein</fullName>
    </submittedName>
</protein>
<organism evidence="1">
    <name type="scientific">Salmonella enterica subsp. enterica serovar Kisarawe</name>
    <dbReference type="NCBI Taxonomy" id="2517242"/>
    <lineage>
        <taxon>Bacteria</taxon>
        <taxon>Pseudomonadati</taxon>
        <taxon>Pseudomonadota</taxon>
        <taxon>Gammaproteobacteria</taxon>
        <taxon>Enterobacterales</taxon>
        <taxon>Enterobacteriaceae</taxon>
        <taxon>Salmonella</taxon>
    </lineage>
</organism>